<sequence>SDWVLAVEADAGDWPAERLDLLHGVTQLIAVERDRRDAARTVRRRLAQEVLELVQSGAAPAEIAARLR</sequence>
<dbReference type="EMBL" id="LGUT01004128">
    <property type="protein sequence ID" value="KOG60470.1"/>
    <property type="molecule type" value="Genomic_DNA"/>
</dbReference>
<evidence type="ECO:0000313" key="1">
    <source>
        <dbReference type="EMBL" id="KOG60470.1"/>
    </source>
</evidence>
<accession>A0ABR5ITA2</accession>
<feature type="non-terminal residue" evidence="1">
    <location>
        <position position="68"/>
    </location>
</feature>
<gene>
    <name evidence="1" type="ORF">ADK38_42535</name>
</gene>
<evidence type="ECO:0008006" key="3">
    <source>
        <dbReference type="Google" id="ProtNLM"/>
    </source>
</evidence>
<organism evidence="1 2">
    <name type="scientific">Streptomyces varsoviensis</name>
    <dbReference type="NCBI Taxonomy" id="67373"/>
    <lineage>
        <taxon>Bacteria</taxon>
        <taxon>Bacillati</taxon>
        <taxon>Actinomycetota</taxon>
        <taxon>Actinomycetes</taxon>
        <taxon>Kitasatosporales</taxon>
        <taxon>Streptomycetaceae</taxon>
        <taxon>Streptomyces</taxon>
    </lineage>
</organism>
<protein>
    <recommendedName>
        <fullName evidence="3">PucR family transcriptional regulator</fullName>
    </recommendedName>
</protein>
<evidence type="ECO:0000313" key="2">
    <source>
        <dbReference type="Proteomes" id="UP000037020"/>
    </source>
</evidence>
<feature type="non-terminal residue" evidence="1">
    <location>
        <position position="1"/>
    </location>
</feature>
<reference evidence="1 2" key="1">
    <citation type="submission" date="2015-07" db="EMBL/GenBank/DDBJ databases">
        <authorList>
            <person name="Ju K.-S."/>
            <person name="Doroghazi J.R."/>
            <person name="Metcalf W.W."/>
        </authorList>
    </citation>
    <scope>NUCLEOTIDE SEQUENCE [LARGE SCALE GENOMIC DNA]</scope>
    <source>
        <strain evidence="1 2">NRRL B-3589</strain>
    </source>
</reference>
<keyword evidence="2" id="KW-1185">Reference proteome</keyword>
<comment type="caution">
    <text evidence="1">The sequence shown here is derived from an EMBL/GenBank/DDBJ whole genome shotgun (WGS) entry which is preliminary data.</text>
</comment>
<proteinExistence type="predicted"/>
<name>A0ABR5ITA2_9ACTN</name>
<dbReference type="Proteomes" id="UP000037020">
    <property type="component" value="Unassembled WGS sequence"/>
</dbReference>